<evidence type="ECO:0000256" key="3">
    <source>
        <dbReference type="ARBA" id="ARBA00022448"/>
    </source>
</evidence>
<name>A0A4Q9DV09_9BACL</name>
<dbReference type="Proteomes" id="UP000293142">
    <property type="component" value="Unassembled WGS sequence"/>
</dbReference>
<comment type="caution">
    <text evidence="9">The sequence shown here is derived from an EMBL/GenBank/DDBJ whole genome shotgun (WGS) entry which is preliminary data.</text>
</comment>
<feature type="transmembrane region" description="Helical" evidence="8">
    <location>
        <begin position="117"/>
        <end position="136"/>
    </location>
</feature>
<evidence type="ECO:0000256" key="5">
    <source>
        <dbReference type="ARBA" id="ARBA00022692"/>
    </source>
</evidence>
<feature type="transmembrane region" description="Helical" evidence="8">
    <location>
        <begin position="142"/>
        <end position="160"/>
    </location>
</feature>
<gene>
    <name evidence="9" type="ORF">EYB31_06255</name>
</gene>
<keyword evidence="4" id="KW-0309">Germination</keyword>
<feature type="transmembrane region" description="Helical" evidence="8">
    <location>
        <begin position="80"/>
        <end position="105"/>
    </location>
</feature>
<reference evidence="9 10" key="1">
    <citation type="submission" date="2019-02" db="EMBL/GenBank/DDBJ databases">
        <title>Paenibacillus sp. nov., isolated from surface-sterilized tissue of Thalictrum simplex L.</title>
        <authorList>
            <person name="Tuo L."/>
        </authorList>
    </citation>
    <scope>NUCLEOTIDE SEQUENCE [LARGE SCALE GENOMIC DNA]</scope>
    <source>
        <strain evidence="9 10">N2SHLJ1</strain>
    </source>
</reference>
<evidence type="ECO:0000313" key="10">
    <source>
        <dbReference type="Proteomes" id="UP000293142"/>
    </source>
</evidence>
<proteinExistence type="inferred from homology"/>
<dbReference type="PANTHER" id="PTHR34975:SF2">
    <property type="entry name" value="SPORE GERMINATION PROTEIN A2"/>
    <property type="match status" value="1"/>
</dbReference>
<keyword evidence="5 8" id="KW-0812">Transmembrane</keyword>
<dbReference type="RefSeq" id="WP_131012421.1">
    <property type="nucleotide sequence ID" value="NZ_SIRE01000004.1"/>
</dbReference>
<dbReference type="EMBL" id="SIRE01000004">
    <property type="protein sequence ID" value="TBL80819.1"/>
    <property type="molecule type" value="Genomic_DNA"/>
</dbReference>
<organism evidence="9 10">
    <name type="scientific">Paenibacillus thalictri</name>
    <dbReference type="NCBI Taxonomy" id="2527873"/>
    <lineage>
        <taxon>Bacteria</taxon>
        <taxon>Bacillati</taxon>
        <taxon>Bacillota</taxon>
        <taxon>Bacilli</taxon>
        <taxon>Bacillales</taxon>
        <taxon>Paenibacillaceae</taxon>
        <taxon>Paenibacillus</taxon>
    </lineage>
</organism>
<keyword evidence="10" id="KW-1185">Reference proteome</keyword>
<dbReference type="Pfam" id="PF03845">
    <property type="entry name" value="Spore_permease"/>
    <property type="match status" value="1"/>
</dbReference>
<accession>A0A4Q9DV09</accession>
<dbReference type="AlphaFoldDB" id="A0A4Q9DV09"/>
<sequence length="368" mass="40459">MKIQITNGMFIAMIVNVIFAKAIGVTQGVMARAVGQDMWIATLLATLQGVLVMYITYLVIRKAPNLDFITVAQTLLGGWFAKVVAALIFIFFLAAFGPIMITFVYHLQEYFLPEAPITLFIVSSLLVGALGCYYGLEVMARIAVIGLLFIFLLNALIILGSTQEFDIRNLLPVLESGLPRTFEASFHYDADWALATMSAALIMPMLKNTAQRGGQLGMLGILLSGTLVVIWSILEGAVLSAEVTSQYTVSCMKLARNAHIGTFLQRYEMIMIALYSLSVLFEVMICLYGTSVSAAQIFGQKNSKTMIFPAGIVLGLFGYWIIEDHFRAMHYLEHYWPQIALSISVGLPLVLLGLVTLLGRKLKQAGSN</sequence>
<dbReference type="NCBIfam" id="TIGR00912">
    <property type="entry name" value="2A0309"/>
    <property type="match status" value="1"/>
</dbReference>
<evidence type="ECO:0000256" key="1">
    <source>
        <dbReference type="ARBA" id="ARBA00004141"/>
    </source>
</evidence>
<feature type="transmembrane region" description="Helical" evidence="8">
    <location>
        <begin position="38"/>
        <end position="60"/>
    </location>
</feature>
<feature type="transmembrane region" description="Helical" evidence="8">
    <location>
        <begin position="6"/>
        <end position="26"/>
    </location>
</feature>
<feature type="transmembrane region" description="Helical" evidence="8">
    <location>
        <begin position="272"/>
        <end position="294"/>
    </location>
</feature>
<evidence type="ECO:0000256" key="4">
    <source>
        <dbReference type="ARBA" id="ARBA00022544"/>
    </source>
</evidence>
<evidence type="ECO:0000313" key="9">
    <source>
        <dbReference type="EMBL" id="TBL80819.1"/>
    </source>
</evidence>
<evidence type="ECO:0000256" key="2">
    <source>
        <dbReference type="ARBA" id="ARBA00007998"/>
    </source>
</evidence>
<comment type="subcellular location">
    <subcellularLocation>
        <location evidence="1">Membrane</location>
        <topology evidence="1">Multi-pass membrane protein</topology>
    </subcellularLocation>
</comment>
<dbReference type="GO" id="GO:0016020">
    <property type="term" value="C:membrane"/>
    <property type="evidence" value="ECO:0007669"/>
    <property type="project" value="UniProtKB-SubCell"/>
</dbReference>
<dbReference type="PANTHER" id="PTHR34975">
    <property type="entry name" value="SPORE GERMINATION PROTEIN A2"/>
    <property type="match status" value="1"/>
</dbReference>
<keyword evidence="7 8" id="KW-0472">Membrane</keyword>
<evidence type="ECO:0000256" key="7">
    <source>
        <dbReference type="ARBA" id="ARBA00023136"/>
    </source>
</evidence>
<evidence type="ECO:0000256" key="6">
    <source>
        <dbReference type="ARBA" id="ARBA00022989"/>
    </source>
</evidence>
<comment type="similarity">
    <text evidence="2">Belongs to the amino acid-polyamine-organocation (APC) superfamily. Spore germination protein (SGP) (TC 2.A.3.9) family.</text>
</comment>
<dbReference type="InterPro" id="IPR004761">
    <property type="entry name" value="Spore_GerAB"/>
</dbReference>
<keyword evidence="6 8" id="KW-1133">Transmembrane helix</keyword>
<protein>
    <submittedName>
        <fullName evidence="9">Spore gernimation protein</fullName>
    </submittedName>
</protein>
<feature type="transmembrane region" description="Helical" evidence="8">
    <location>
        <begin position="306"/>
        <end position="322"/>
    </location>
</feature>
<keyword evidence="3" id="KW-0813">Transport</keyword>
<dbReference type="GO" id="GO:0009847">
    <property type="term" value="P:spore germination"/>
    <property type="evidence" value="ECO:0007669"/>
    <property type="project" value="InterPro"/>
</dbReference>
<evidence type="ECO:0000256" key="8">
    <source>
        <dbReference type="SAM" id="Phobius"/>
    </source>
</evidence>
<feature type="transmembrane region" description="Helical" evidence="8">
    <location>
        <begin position="334"/>
        <end position="358"/>
    </location>
</feature>
<feature type="transmembrane region" description="Helical" evidence="8">
    <location>
        <begin position="216"/>
        <end position="234"/>
    </location>
</feature>
<dbReference type="OrthoDB" id="2078716at2"/>